<comment type="subcellular location">
    <subcellularLocation>
        <location evidence="1">Membrane</location>
        <topology evidence="1">Multi-pass membrane protein</topology>
    </subcellularLocation>
</comment>
<dbReference type="AlphaFoldDB" id="K3W877"/>
<feature type="transmembrane region" description="Helical" evidence="9">
    <location>
        <begin position="734"/>
        <end position="756"/>
    </location>
</feature>
<dbReference type="InterPro" id="IPR027815">
    <property type="entry name" value="CSC1/OSCA1-like_cyt"/>
</dbReference>
<feature type="transmembrane region" description="Helical" evidence="9">
    <location>
        <begin position="601"/>
        <end position="620"/>
    </location>
</feature>
<reference evidence="14" key="2">
    <citation type="submission" date="2010-04" db="EMBL/GenBank/DDBJ databases">
        <authorList>
            <person name="Buell R."/>
            <person name="Hamilton J."/>
            <person name="Hostetler J."/>
        </authorList>
    </citation>
    <scope>NUCLEOTIDE SEQUENCE [LARGE SCALE GENOMIC DNA]</scope>
    <source>
        <strain evidence="14">DAOM:BR144</strain>
    </source>
</reference>
<dbReference type="PANTHER" id="PTHR13018">
    <property type="entry name" value="PROBABLE MEMBRANE PROTEIN DUF221-RELATED"/>
    <property type="match status" value="1"/>
</dbReference>
<dbReference type="InParanoid" id="K3W877"/>
<dbReference type="Pfam" id="PF14703">
    <property type="entry name" value="PHM7_cyt"/>
    <property type="match status" value="2"/>
</dbReference>
<reference evidence="14" key="1">
    <citation type="journal article" date="2010" name="Genome Biol.">
        <title>Genome sequence of the necrotrophic plant pathogen Pythium ultimum reveals original pathogenicity mechanisms and effector repertoire.</title>
        <authorList>
            <person name="Levesque C.A."/>
            <person name="Brouwer H."/>
            <person name="Cano L."/>
            <person name="Hamilton J.P."/>
            <person name="Holt C."/>
            <person name="Huitema E."/>
            <person name="Raffaele S."/>
            <person name="Robideau G.P."/>
            <person name="Thines M."/>
            <person name="Win J."/>
            <person name="Zerillo M.M."/>
            <person name="Beakes G.W."/>
            <person name="Boore J.L."/>
            <person name="Busam D."/>
            <person name="Dumas B."/>
            <person name="Ferriera S."/>
            <person name="Fuerstenberg S.I."/>
            <person name="Gachon C.M."/>
            <person name="Gaulin E."/>
            <person name="Govers F."/>
            <person name="Grenville-Briggs L."/>
            <person name="Horner N."/>
            <person name="Hostetler J."/>
            <person name="Jiang R.H."/>
            <person name="Johnson J."/>
            <person name="Krajaejun T."/>
            <person name="Lin H."/>
            <person name="Meijer H.J."/>
            <person name="Moore B."/>
            <person name="Morris P."/>
            <person name="Phuntmart V."/>
            <person name="Puiu D."/>
            <person name="Shetty J."/>
            <person name="Stajich J.E."/>
            <person name="Tripathy S."/>
            <person name="Wawra S."/>
            <person name="van West P."/>
            <person name="Whitty B.R."/>
            <person name="Coutinho P.M."/>
            <person name="Henrissat B."/>
            <person name="Martin F."/>
            <person name="Thomas P.D."/>
            <person name="Tyler B.M."/>
            <person name="De Vries R.P."/>
            <person name="Kamoun S."/>
            <person name="Yandell M."/>
            <person name="Tisserat N."/>
            <person name="Buell C.R."/>
        </authorList>
    </citation>
    <scope>NUCLEOTIDE SEQUENCE</scope>
    <source>
        <strain evidence="14">DAOM:BR144</strain>
    </source>
</reference>
<proteinExistence type="inferred from homology"/>
<feature type="transmembrane region" description="Helical" evidence="9">
    <location>
        <begin position="682"/>
        <end position="713"/>
    </location>
</feature>
<dbReference type="STRING" id="431595.K3W877"/>
<feature type="transmembrane region" description="Helical" evidence="9">
    <location>
        <begin position="176"/>
        <end position="195"/>
    </location>
</feature>
<evidence type="ECO:0000256" key="4">
    <source>
        <dbReference type="ARBA" id="ARBA00022692"/>
    </source>
</evidence>
<keyword evidence="3" id="KW-0813">Transport</keyword>
<evidence type="ECO:0000256" key="5">
    <source>
        <dbReference type="ARBA" id="ARBA00022989"/>
    </source>
</evidence>
<keyword evidence="14" id="KW-1185">Reference proteome</keyword>
<dbReference type="GO" id="GO:0005227">
    <property type="term" value="F:calcium-activated cation channel activity"/>
    <property type="evidence" value="ECO:0007669"/>
    <property type="project" value="InterPro"/>
</dbReference>
<dbReference type="VEuPathDB" id="FungiDB:PYU1_G001168"/>
<evidence type="ECO:0000256" key="8">
    <source>
        <dbReference type="SAM" id="MobiDB-lite"/>
    </source>
</evidence>
<evidence type="ECO:0000259" key="12">
    <source>
        <dbReference type="Pfam" id="PF14703"/>
    </source>
</evidence>
<dbReference type="EMBL" id="GL376620">
    <property type="status" value="NOT_ANNOTATED_CDS"/>
    <property type="molecule type" value="Genomic_DNA"/>
</dbReference>
<sequence>MTASIATTLAEENATRSPSEVLLTTAIVYLPLFVLAWLLFEVLRRHKPMLFEPVNPFNFSAADRARWFAWIPFVYSISDTDIFEKCGLDAWVFLRFIRIGQKVALLCVVSSFALFPIYAWKPLTLTVPEKVAQAQAVEGAETLAEGFESLAEQVVLHVDWVERITLSNVGPGDWRLLFTVLSAYAITFYVMRLLIVEYTTYRKRRHAFLSKNAAQQYTIVVSDLPLALRRPQTLMAYMDYLFPSTVYNVYIGVECRRLEELVEQRTQLQYRLEAAESDLQDAEAKNKIALEEGKAGSNAQTLRPHHKVNYRFLGICCGKNVDSINYYRQEIEKLTQEIVKQRKSILDQQFDPIKESKPQYGTVSNSRKWSSLRNLEQKLASTLRSSTSVLNDETSPLLKSSIQDTTGANDGKSSSDPHVMRSCAFVSFRSLRSAQAAQQLLQTENPIKMRVQPAPHIDDVLWENFGLPQTSKSTWVLISAIATLLIVLFWTIPTAFVTSLAKPENLRRMSSFLGHLLDTQPWLQRVLEQSTPLILSLMNSLSNVVFKMLATREGHLSVTEVDASLFSKLNSFQVFQMFFVSTVTGSILAQVAAVVEQPSRLVFFLGSSIASQSLLFITFIITQICVNLPMMLLRVTPILIGTLHQILAPTYAKKPVPQPWMYLNPLNYESELEAPFSLAQQYLIFLLVVVFAPIAPLVGYAGGLYFLASELIYKRFFFFVNQPKWNTQNSMGAFWPPLFMFALGALLLAQITLIGLLSLKPAGYGVIILSAGLPCCTFLFYWYSITLFNLSHAAEHLPLDQCCDLDDERKDQQFTFLDGVYQQPAMAKAYSDPSDPAVTPSDANAHIDSTGGSVVSQPSSSAPAPPLDTTIHHENSLAALNAADDKKA</sequence>
<evidence type="ECO:0000259" key="10">
    <source>
        <dbReference type="Pfam" id="PF02714"/>
    </source>
</evidence>
<dbReference type="Proteomes" id="UP000019132">
    <property type="component" value="Unassembled WGS sequence"/>
</dbReference>
<dbReference type="EnsemblProtists" id="PYU1_T001168">
    <property type="protein sequence ID" value="PYU1_T001168"/>
    <property type="gene ID" value="PYU1_G001168"/>
</dbReference>
<evidence type="ECO:0000256" key="1">
    <source>
        <dbReference type="ARBA" id="ARBA00004141"/>
    </source>
</evidence>
<feature type="transmembrane region" description="Helical" evidence="9">
    <location>
        <begin position="103"/>
        <end position="120"/>
    </location>
</feature>
<keyword evidence="7" id="KW-0175">Coiled coil</keyword>
<dbReference type="OMA" id="DPTQVIW"/>
<keyword evidence="6 9" id="KW-0472">Membrane</keyword>
<name>K3W877_GLOUD</name>
<feature type="compositionally biased region" description="Low complexity" evidence="8">
    <location>
        <begin position="853"/>
        <end position="862"/>
    </location>
</feature>
<accession>K3W877</accession>
<evidence type="ECO:0000259" key="11">
    <source>
        <dbReference type="Pfam" id="PF13967"/>
    </source>
</evidence>
<evidence type="ECO:0000313" key="13">
    <source>
        <dbReference type="EnsemblProtists" id="PYU1_T001168"/>
    </source>
</evidence>
<evidence type="ECO:0000256" key="6">
    <source>
        <dbReference type="ARBA" id="ARBA00023136"/>
    </source>
</evidence>
<evidence type="ECO:0000313" key="14">
    <source>
        <dbReference type="Proteomes" id="UP000019132"/>
    </source>
</evidence>
<dbReference type="InterPro" id="IPR045122">
    <property type="entry name" value="Csc1-like"/>
</dbReference>
<dbReference type="PANTHER" id="PTHR13018:SF5">
    <property type="entry name" value="RE44586P"/>
    <property type="match status" value="1"/>
</dbReference>
<feature type="domain" description="CSC1/OSCA1-like cytosolic" evidence="12">
    <location>
        <begin position="421"/>
        <end position="464"/>
    </location>
</feature>
<organism evidence="13 14">
    <name type="scientific">Globisporangium ultimum (strain ATCC 200006 / CBS 805.95 / DAOM BR144)</name>
    <name type="common">Pythium ultimum</name>
    <dbReference type="NCBI Taxonomy" id="431595"/>
    <lineage>
        <taxon>Eukaryota</taxon>
        <taxon>Sar</taxon>
        <taxon>Stramenopiles</taxon>
        <taxon>Oomycota</taxon>
        <taxon>Peronosporomycetes</taxon>
        <taxon>Pythiales</taxon>
        <taxon>Pythiaceae</taxon>
        <taxon>Globisporangium</taxon>
    </lineage>
</organism>
<feature type="domain" description="CSC1/OSCA1-like cytosolic" evidence="12">
    <location>
        <begin position="216"/>
        <end position="348"/>
    </location>
</feature>
<dbReference type="Pfam" id="PF02714">
    <property type="entry name" value="RSN1_7TM"/>
    <property type="match status" value="1"/>
</dbReference>
<dbReference type="eggNOG" id="KOG1134">
    <property type="taxonomic scope" value="Eukaryota"/>
</dbReference>
<reference evidence="13" key="3">
    <citation type="submission" date="2015-02" db="UniProtKB">
        <authorList>
            <consortium name="EnsemblProtists"/>
        </authorList>
    </citation>
    <scope>IDENTIFICATION</scope>
    <source>
        <strain evidence="13">DAOM BR144</strain>
    </source>
</reference>
<keyword evidence="5 9" id="KW-1133">Transmembrane helix</keyword>
<keyword evidence="4 9" id="KW-0812">Transmembrane</keyword>
<feature type="coiled-coil region" evidence="7">
    <location>
        <begin position="258"/>
        <end position="292"/>
    </location>
</feature>
<feature type="transmembrane region" description="Helical" evidence="9">
    <location>
        <begin position="762"/>
        <end position="783"/>
    </location>
</feature>
<evidence type="ECO:0000256" key="9">
    <source>
        <dbReference type="SAM" id="Phobius"/>
    </source>
</evidence>
<feature type="domain" description="CSC1/OSCA1-like N-terminal transmembrane" evidence="11">
    <location>
        <begin position="22"/>
        <end position="195"/>
    </location>
</feature>
<protein>
    <recommendedName>
        <fullName evidence="15">CSC1/OSCA1-like 7TM region domain-containing protein</fullName>
    </recommendedName>
</protein>
<comment type="similarity">
    <text evidence="2">Belongs to the CSC1 (TC 1.A.17) family.</text>
</comment>
<feature type="transmembrane region" description="Helical" evidence="9">
    <location>
        <begin position="21"/>
        <end position="40"/>
    </location>
</feature>
<dbReference type="GO" id="GO:0005886">
    <property type="term" value="C:plasma membrane"/>
    <property type="evidence" value="ECO:0007669"/>
    <property type="project" value="TreeGrafter"/>
</dbReference>
<feature type="transmembrane region" description="Helical" evidence="9">
    <location>
        <begin position="574"/>
        <end position="595"/>
    </location>
</feature>
<dbReference type="Pfam" id="PF13967">
    <property type="entry name" value="RSN1_TM"/>
    <property type="match status" value="1"/>
</dbReference>
<evidence type="ECO:0000256" key="3">
    <source>
        <dbReference type="ARBA" id="ARBA00022448"/>
    </source>
</evidence>
<evidence type="ECO:0000256" key="2">
    <source>
        <dbReference type="ARBA" id="ARBA00007779"/>
    </source>
</evidence>
<dbReference type="InterPro" id="IPR032880">
    <property type="entry name" value="CSC1/OSCA1-like_N"/>
</dbReference>
<evidence type="ECO:0008006" key="15">
    <source>
        <dbReference type="Google" id="ProtNLM"/>
    </source>
</evidence>
<feature type="domain" description="CSC1/OSCA1-like 7TM region" evidence="10">
    <location>
        <begin position="477"/>
        <end position="757"/>
    </location>
</feature>
<feature type="region of interest" description="Disordered" evidence="8">
    <location>
        <begin position="829"/>
        <end position="888"/>
    </location>
</feature>
<evidence type="ECO:0000256" key="7">
    <source>
        <dbReference type="SAM" id="Coils"/>
    </source>
</evidence>
<dbReference type="HOGENOM" id="CLU_009133_0_0_1"/>
<dbReference type="InterPro" id="IPR003864">
    <property type="entry name" value="CSC1/OSCA1-like_7TM"/>
</dbReference>
<feature type="transmembrane region" description="Helical" evidence="9">
    <location>
        <begin position="475"/>
        <end position="501"/>
    </location>
</feature>